<organism evidence="1">
    <name type="scientific">bioreactor metagenome</name>
    <dbReference type="NCBI Taxonomy" id="1076179"/>
    <lineage>
        <taxon>unclassified sequences</taxon>
        <taxon>metagenomes</taxon>
        <taxon>ecological metagenomes</taxon>
    </lineage>
</organism>
<protein>
    <submittedName>
        <fullName evidence="1">Uncharacterized protein</fullName>
    </submittedName>
</protein>
<dbReference type="PROSITE" id="PS00039">
    <property type="entry name" value="DEAD_ATP_HELICASE"/>
    <property type="match status" value="1"/>
</dbReference>
<name>A0A644WWD0_9ZZZZ</name>
<dbReference type="InterPro" id="IPR000629">
    <property type="entry name" value="RNA-helicase_DEAD-box_CS"/>
</dbReference>
<accession>A0A644WWD0</accession>
<evidence type="ECO:0000313" key="1">
    <source>
        <dbReference type="EMBL" id="MPM08235.1"/>
    </source>
</evidence>
<comment type="caution">
    <text evidence="1">The sequence shown here is derived from an EMBL/GenBank/DDBJ whole genome shotgun (WGS) entry which is preliminary data.</text>
</comment>
<sequence>MNIPQDLENRCNLFSTQFDLVVSMFDDYASDDHALNESTDALESFLTQKEPHNDEYRYSILNQYMLSQTLGKANQHGNLLQNYGAVLPPQTRQVFEHWVAHPAFYLAFKIVERKKKDLFEIVDLLTDARYLFSSPGLESMQDKRETRNATYVALMLDNGLCLQSAGMIHYSSLRADDIVFTCRLFDADLYAKAGLDGVLKEYPQVFYYWDNISIIPSITLKDAEMLIHMAYVDEVDYDFQRPFWSIESKEGATQYMLQEADEAMVEQYGHSFLLEQPGLYNFRIFKLKQRWLIFAFAADAFSLLCRIVGHPGTEPLVRLSIPLALQLEKDHPMPWQPFKLVGEEDDEYLDEDEAVKSADEREIAALDKVMGRYIEALNNGKDFNVEKEARKAGVDAELVQEFITQMHKTIAKYSYNVPREEKQFELDGWPVPPASQRRDFADDLYDSSLFLLDEADELIERFHGYTQDRYRQEVKEEGLIGCIEDLFVKEFEDETLGYTSLNTLLWIILNLGEKPLLVRSLALEAFKLFPLLHRAYEFNVYVELVSKVVFKCFIQTSLCSVAERPRGEKRTRGLYTIQASPMLRTLISPIAYSV</sequence>
<gene>
    <name evidence="1" type="ORF">SDC9_54547</name>
</gene>
<reference evidence="1" key="1">
    <citation type="submission" date="2019-08" db="EMBL/GenBank/DDBJ databases">
        <authorList>
            <person name="Kucharzyk K."/>
            <person name="Murdoch R.W."/>
            <person name="Higgins S."/>
            <person name="Loffler F."/>
        </authorList>
    </citation>
    <scope>NUCLEOTIDE SEQUENCE</scope>
</reference>
<dbReference type="AlphaFoldDB" id="A0A644WWD0"/>
<dbReference type="EMBL" id="VSSQ01001428">
    <property type="protein sequence ID" value="MPM08235.1"/>
    <property type="molecule type" value="Genomic_DNA"/>
</dbReference>
<proteinExistence type="predicted"/>